<keyword evidence="3" id="KW-1185">Reference proteome</keyword>
<name>A0ABU5JEU6_9ACTN</name>
<dbReference type="Pfam" id="PF03050">
    <property type="entry name" value="DDE_Tnp_IS66"/>
    <property type="match status" value="1"/>
</dbReference>
<organism evidence="2 3">
    <name type="scientific">Micromonospora sicca</name>
    <dbReference type="NCBI Taxonomy" id="2202420"/>
    <lineage>
        <taxon>Bacteria</taxon>
        <taxon>Bacillati</taxon>
        <taxon>Actinomycetota</taxon>
        <taxon>Actinomycetes</taxon>
        <taxon>Micromonosporales</taxon>
        <taxon>Micromonosporaceae</taxon>
        <taxon>Micromonospora</taxon>
    </lineage>
</organism>
<evidence type="ECO:0000313" key="3">
    <source>
        <dbReference type="Proteomes" id="UP001290101"/>
    </source>
</evidence>
<protein>
    <submittedName>
        <fullName evidence="2">Transposase</fullName>
    </submittedName>
</protein>
<dbReference type="Proteomes" id="UP001290101">
    <property type="component" value="Unassembled WGS sequence"/>
</dbReference>
<evidence type="ECO:0000313" key="2">
    <source>
        <dbReference type="EMBL" id="MDZ5490979.1"/>
    </source>
</evidence>
<dbReference type="EMBL" id="JAXOTQ010000018">
    <property type="protein sequence ID" value="MDZ5490979.1"/>
    <property type="molecule type" value="Genomic_DNA"/>
</dbReference>
<dbReference type="InterPro" id="IPR004291">
    <property type="entry name" value="Transposase_IS66_central"/>
</dbReference>
<proteinExistence type="predicted"/>
<sequence length="98" mass="10756">MGACGHHREVHLVWVHPKRGRDGIDAGQVMGSMTGIAVHDAWAPYDTYTPAGHQLCCAHLLRELTAAAELAPRAVWPCRRPTRSCGSRPQRTPPVPTR</sequence>
<reference evidence="2 3" key="1">
    <citation type="submission" date="2023-12" db="EMBL/GenBank/DDBJ databases">
        <title>Micromonospora sp. nov., isolated from Atacama Desert.</title>
        <authorList>
            <person name="Carro L."/>
            <person name="Golinska P."/>
            <person name="Klenk H.-P."/>
            <person name="Goodfellow M."/>
        </authorList>
    </citation>
    <scope>NUCLEOTIDE SEQUENCE [LARGE SCALE GENOMIC DNA]</scope>
    <source>
        <strain evidence="2 3">4G53</strain>
    </source>
</reference>
<evidence type="ECO:0000259" key="1">
    <source>
        <dbReference type="Pfam" id="PF03050"/>
    </source>
</evidence>
<feature type="domain" description="Transposase IS66 central" evidence="1">
    <location>
        <begin position="9"/>
        <end position="75"/>
    </location>
</feature>
<comment type="caution">
    <text evidence="2">The sequence shown here is derived from an EMBL/GenBank/DDBJ whole genome shotgun (WGS) entry which is preliminary data.</text>
</comment>
<accession>A0ABU5JEU6</accession>
<gene>
    <name evidence="2" type="ORF">U2F25_16165</name>
</gene>